<feature type="compositionally biased region" description="Polar residues" evidence="5">
    <location>
        <begin position="12"/>
        <end position="24"/>
    </location>
</feature>
<dbReference type="AlphaFoldDB" id="A0AAV4T0X1"/>
<evidence type="ECO:0000313" key="7">
    <source>
        <dbReference type="EMBL" id="GIY39016.1"/>
    </source>
</evidence>
<keyword evidence="4 6" id="KW-0472">Membrane</keyword>
<dbReference type="EMBL" id="BPLR01010389">
    <property type="protein sequence ID" value="GIY39016.1"/>
    <property type="molecule type" value="Genomic_DNA"/>
</dbReference>
<dbReference type="SUPFAM" id="SSF103473">
    <property type="entry name" value="MFS general substrate transporter"/>
    <property type="match status" value="1"/>
</dbReference>
<evidence type="ECO:0000313" key="8">
    <source>
        <dbReference type="Proteomes" id="UP001054945"/>
    </source>
</evidence>
<organism evidence="7 8">
    <name type="scientific">Caerostris extrusa</name>
    <name type="common">Bark spider</name>
    <name type="synonym">Caerostris bankana</name>
    <dbReference type="NCBI Taxonomy" id="172846"/>
    <lineage>
        <taxon>Eukaryota</taxon>
        <taxon>Metazoa</taxon>
        <taxon>Ecdysozoa</taxon>
        <taxon>Arthropoda</taxon>
        <taxon>Chelicerata</taxon>
        <taxon>Arachnida</taxon>
        <taxon>Araneae</taxon>
        <taxon>Araneomorphae</taxon>
        <taxon>Entelegynae</taxon>
        <taxon>Araneoidea</taxon>
        <taxon>Araneidae</taxon>
        <taxon>Caerostris</taxon>
    </lineage>
</organism>
<keyword evidence="8" id="KW-1185">Reference proteome</keyword>
<evidence type="ECO:0000256" key="2">
    <source>
        <dbReference type="ARBA" id="ARBA00022692"/>
    </source>
</evidence>
<feature type="transmembrane region" description="Helical" evidence="6">
    <location>
        <begin position="206"/>
        <end position="226"/>
    </location>
</feature>
<comment type="subcellular location">
    <subcellularLocation>
        <location evidence="1">Membrane</location>
        <topology evidence="1">Multi-pass membrane protein</topology>
    </subcellularLocation>
</comment>
<sequence>MEPKASDKFLSNGPSSTEPEASTTRDVTDIIGEYGPWQRLIFFLTCLRGTPTAFYNLSTPFFAPKQDVWCAQPSFLNWTETKWRNSAIPLEYQDGELVPSRCFMYEVLMSDDEPIINRNKTVPCSAWEYDSSFYTNTLTKQYDLVCSRDWLISFTQFNYMAGMMCGVFIFGHLADRFGRQIILNISVTLMLISMMEVLGPIYRTRVTFAFSFGWAFGLLLLPGMTYLIRDWVYQQLASALVTSILLVYWCFMPESPRWLMTQGKYEKAEKIMIKAAKRNNLQINNMPLMMKELKERIERDERKKNPSVIDLLRLLIYEKNTIFVYISYFSVAFVFYGLSLGQTTLDGNPFLNFFIDLQ</sequence>
<dbReference type="Proteomes" id="UP001054945">
    <property type="component" value="Unassembled WGS sequence"/>
</dbReference>
<feature type="transmembrane region" description="Helical" evidence="6">
    <location>
        <begin position="232"/>
        <end position="251"/>
    </location>
</feature>
<keyword evidence="3 6" id="KW-1133">Transmembrane helix</keyword>
<dbReference type="Gene3D" id="1.20.1250.20">
    <property type="entry name" value="MFS general substrate transporter like domains"/>
    <property type="match status" value="2"/>
</dbReference>
<evidence type="ECO:0000256" key="6">
    <source>
        <dbReference type="SAM" id="Phobius"/>
    </source>
</evidence>
<protein>
    <recommendedName>
        <fullName evidence="9">Organic cation transporter</fullName>
    </recommendedName>
</protein>
<dbReference type="InterPro" id="IPR036259">
    <property type="entry name" value="MFS_trans_sf"/>
</dbReference>
<evidence type="ECO:0000256" key="1">
    <source>
        <dbReference type="ARBA" id="ARBA00004141"/>
    </source>
</evidence>
<feature type="region of interest" description="Disordered" evidence="5">
    <location>
        <begin position="1"/>
        <end position="24"/>
    </location>
</feature>
<proteinExistence type="predicted"/>
<dbReference type="PANTHER" id="PTHR24064">
    <property type="entry name" value="SOLUTE CARRIER FAMILY 22 MEMBER"/>
    <property type="match status" value="1"/>
</dbReference>
<evidence type="ECO:0000256" key="4">
    <source>
        <dbReference type="ARBA" id="ARBA00023136"/>
    </source>
</evidence>
<dbReference type="InterPro" id="IPR005828">
    <property type="entry name" value="MFS_sugar_transport-like"/>
</dbReference>
<feature type="transmembrane region" description="Helical" evidence="6">
    <location>
        <begin position="322"/>
        <end position="341"/>
    </location>
</feature>
<gene>
    <name evidence="7" type="primary">SLC22A5</name>
    <name evidence="7" type="ORF">CEXT_455961</name>
</gene>
<dbReference type="GO" id="GO:0016020">
    <property type="term" value="C:membrane"/>
    <property type="evidence" value="ECO:0007669"/>
    <property type="project" value="UniProtKB-SubCell"/>
</dbReference>
<evidence type="ECO:0000256" key="5">
    <source>
        <dbReference type="SAM" id="MobiDB-lite"/>
    </source>
</evidence>
<keyword evidence="2 6" id="KW-0812">Transmembrane</keyword>
<feature type="transmembrane region" description="Helical" evidence="6">
    <location>
        <begin position="157"/>
        <end position="174"/>
    </location>
</feature>
<reference evidence="7 8" key="1">
    <citation type="submission" date="2021-06" db="EMBL/GenBank/DDBJ databases">
        <title>Caerostris extrusa draft genome.</title>
        <authorList>
            <person name="Kono N."/>
            <person name="Arakawa K."/>
        </authorList>
    </citation>
    <scope>NUCLEOTIDE SEQUENCE [LARGE SCALE GENOMIC DNA]</scope>
</reference>
<accession>A0AAV4T0X1</accession>
<evidence type="ECO:0000256" key="3">
    <source>
        <dbReference type="ARBA" id="ARBA00022989"/>
    </source>
</evidence>
<dbReference type="Pfam" id="PF00083">
    <property type="entry name" value="Sugar_tr"/>
    <property type="match status" value="1"/>
</dbReference>
<evidence type="ECO:0008006" key="9">
    <source>
        <dbReference type="Google" id="ProtNLM"/>
    </source>
</evidence>
<comment type="caution">
    <text evidence="7">The sequence shown here is derived from an EMBL/GenBank/DDBJ whole genome shotgun (WGS) entry which is preliminary data.</text>
</comment>
<dbReference type="GO" id="GO:0022857">
    <property type="term" value="F:transmembrane transporter activity"/>
    <property type="evidence" value="ECO:0007669"/>
    <property type="project" value="InterPro"/>
</dbReference>
<name>A0AAV4T0X1_CAEEX</name>
<feature type="transmembrane region" description="Helical" evidence="6">
    <location>
        <begin position="180"/>
        <end position="199"/>
    </location>
</feature>